<dbReference type="GO" id="GO:0009236">
    <property type="term" value="P:cobalamin biosynthetic process"/>
    <property type="evidence" value="ECO:0007669"/>
    <property type="project" value="UniProtKB-UniPathway"/>
</dbReference>
<dbReference type="UniPathway" id="UPA00148"/>
<comment type="caution">
    <text evidence="4">The sequence shown here is derived from an EMBL/GenBank/DDBJ whole genome shotgun (WGS) entry which is preliminary data.</text>
</comment>
<dbReference type="NCBIfam" id="TIGR00715">
    <property type="entry name" value="precor6x_red"/>
    <property type="match status" value="1"/>
</dbReference>
<dbReference type="Proteomes" id="UP000286732">
    <property type="component" value="Unassembled WGS sequence"/>
</dbReference>
<dbReference type="Pfam" id="PF02571">
    <property type="entry name" value="CbiJ"/>
    <property type="match status" value="1"/>
</dbReference>
<organism evidence="4 5">
    <name type="scientific">SAR324 cluster bacterium</name>
    <dbReference type="NCBI Taxonomy" id="2024889"/>
    <lineage>
        <taxon>Bacteria</taxon>
        <taxon>Deltaproteobacteria</taxon>
        <taxon>SAR324 cluster</taxon>
    </lineage>
</organism>
<dbReference type="PANTHER" id="PTHR36925:SF1">
    <property type="entry name" value="COBALT-PRECORRIN-6A REDUCTASE"/>
    <property type="match status" value="1"/>
</dbReference>
<keyword evidence="3" id="KW-0560">Oxidoreductase</keyword>
<dbReference type="InterPro" id="IPR003723">
    <property type="entry name" value="Precorrin-6x_reduct"/>
</dbReference>
<dbReference type="PANTHER" id="PTHR36925">
    <property type="entry name" value="COBALT-PRECORRIN-6A REDUCTASE"/>
    <property type="match status" value="1"/>
</dbReference>
<reference evidence="4 5" key="1">
    <citation type="submission" date="2018-06" db="EMBL/GenBank/DDBJ databases">
        <title>Combined omics and stable isotope probing to characterize newly discovered Mariana Back-Arc vent microbial communities.</title>
        <authorList>
            <person name="Trembath-Reichert E."/>
            <person name="Huber J.A."/>
        </authorList>
    </citation>
    <scope>NUCLEOTIDE SEQUENCE [LARGE SCALE GENOMIC DNA]</scope>
    <source>
        <strain evidence="4">MAG 63_2</strain>
    </source>
</reference>
<accession>A0A432G1E6</accession>
<keyword evidence="2" id="KW-0169">Cobalamin biosynthesis</keyword>
<gene>
    <name evidence="4" type="ORF">DSY98_09035</name>
</gene>
<evidence type="ECO:0000256" key="2">
    <source>
        <dbReference type="ARBA" id="ARBA00022573"/>
    </source>
</evidence>
<evidence type="ECO:0000313" key="4">
    <source>
        <dbReference type="EMBL" id="RTZ77385.1"/>
    </source>
</evidence>
<dbReference type="GO" id="GO:0016994">
    <property type="term" value="F:precorrin-6A reductase activity"/>
    <property type="evidence" value="ECO:0007669"/>
    <property type="project" value="InterPro"/>
</dbReference>
<comment type="pathway">
    <text evidence="1">Cofactor biosynthesis; adenosylcobalamin biosynthesis.</text>
</comment>
<evidence type="ECO:0000313" key="5">
    <source>
        <dbReference type="Proteomes" id="UP000286732"/>
    </source>
</evidence>
<evidence type="ECO:0000256" key="3">
    <source>
        <dbReference type="ARBA" id="ARBA00023002"/>
    </source>
</evidence>
<sequence length="273" mass="29973">MPEKLLILGGTREAYELAERLVSQFSPEQLTVISSLAGVTEHPRQPAGEVRIGGFSDTTGTGGKSGLQNYLLQEKISLLVNATHPYAAQISENALAAATELQIPFLRMTRPPWVKQPGDQWIEVPDLAVAAEYLKTEFEISNSDLSGATVFLTTGNRGLELFEQCKRCNFVVRTVDVPKLNKSASVISAWSDATFLQERGPFTLENELNLFRQHAITLLVTKNSGGDSTYAKIEAARKMGIPVLIVERPQLKPSDVCSTVAEVMNFVLRHSTK</sequence>
<proteinExistence type="predicted"/>
<dbReference type="NCBIfam" id="NF005968">
    <property type="entry name" value="PRK08057.1-2"/>
    <property type="match status" value="1"/>
</dbReference>
<name>A0A432G1E6_9DELT</name>
<evidence type="ECO:0000256" key="1">
    <source>
        <dbReference type="ARBA" id="ARBA00004953"/>
    </source>
</evidence>
<protein>
    <submittedName>
        <fullName evidence="4">Cobalt-precorrin-6A reductase</fullName>
    </submittedName>
</protein>
<dbReference type="PROSITE" id="PS51014">
    <property type="entry name" value="COBK_CBIJ"/>
    <property type="match status" value="1"/>
</dbReference>
<dbReference type="EMBL" id="QNZM01000350">
    <property type="protein sequence ID" value="RTZ77385.1"/>
    <property type="molecule type" value="Genomic_DNA"/>
</dbReference>
<dbReference type="AlphaFoldDB" id="A0A432G1E6"/>